<evidence type="ECO:0000256" key="4">
    <source>
        <dbReference type="ARBA" id="ARBA00023002"/>
    </source>
</evidence>
<dbReference type="PANTHER" id="PTHR43543:SF1">
    <property type="entry name" value="MALONIC SEMIALDEHYDE REDUCTASE RUTE-RELATED"/>
    <property type="match status" value="1"/>
</dbReference>
<evidence type="ECO:0000256" key="3">
    <source>
        <dbReference type="ARBA" id="ARBA00022857"/>
    </source>
</evidence>
<organism evidence="6 7">
    <name type="scientific">Sphingomonas paeninsulae</name>
    <dbReference type="NCBI Taxonomy" id="2319844"/>
    <lineage>
        <taxon>Bacteria</taxon>
        <taxon>Pseudomonadati</taxon>
        <taxon>Pseudomonadota</taxon>
        <taxon>Alphaproteobacteria</taxon>
        <taxon>Sphingomonadales</taxon>
        <taxon>Sphingomonadaceae</taxon>
        <taxon>Sphingomonas</taxon>
    </lineage>
</organism>
<keyword evidence="3" id="KW-0521">NADP</keyword>
<evidence type="ECO:0000256" key="2">
    <source>
        <dbReference type="ARBA" id="ARBA00022643"/>
    </source>
</evidence>
<reference evidence="6 7" key="1">
    <citation type="submission" date="2018-09" db="EMBL/GenBank/DDBJ databases">
        <title>Sphingomonas peninsula sp. nov., isolated from fildes peninsula, Antarctic soil.</title>
        <authorList>
            <person name="Yingchao G."/>
        </authorList>
    </citation>
    <scope>NUCLEOTIDE SEQUENCE [LARGE SCALE GENOMIC DNA]</scope>
    <source>
        <strain evidence="6 7">YZ-8</strain>
    </source>
</reference>
<dbReference type="PANTHER" id="PTHR43543">
    <property type="entry name" value="MALONIC SEMIALDEHYDE REDUCTASE RUTE-RELATED"/>
    <property type="match status" value="1"/>
</dbReference>
<keyword evidence="2" id="KW-0288">FMN</keyword>
<evidence type="ECO:0000259" key="5">
    <source>
        <dbReference type="Pfam" id="PF00881"/>
    </source>
</evidence>
<feature type="domain" description="Nitroreductase" evidence="5">
    <location>
        <begin position="17"/>
        <end position="158"/>
    </location>
</feature>
<dbReference type="KEGG" id="spha:D3Y57_09970"/>
<dbReference type="RefSeq" id="WP_121155727.1">
    <property type="nucleotide sequence ID" value="NZ_CP032829.1"/>
</dbReference>
<dbReference type="InterPro" id="IPR023936">
    <property type="entry name" value="RutE-like"/>
</dbReference>
<dbReference type="InterPro" id="IPR050461">
    <property type="entry name" value="Nitroreductase_HadB/RutE"/>
</dbReference>
<evidence type="ECO:0000256" key="1">
    <source>
        <dbReference type="ARBA" id="ARBA00022630"/>
    </source>
</evidence>
<dbReference type="SUPFAM" id="SSF55469">
    <property type="entry name" value="FMN-dependent nitroreductase-like"/>
    <property type="match status" value="1"/>
</dbReference>
<proteinExistence type="predicted"/>
<sequence length="196" mass="21609">MATPLNDAALDQLFRTARSYNGYTDKPVSHEQMDAIWELMKFGPTSANMLPARLIWCESLQAKEKLASFSSEANRAKIMSAPVTVIVGMDLEFYNHLPELFPPADARSWFAGNDALIEISAMRNSSLQGAYLIMAARALGLDTGPMSGFDNASVDAEFFAGTTFKSNFISTVGYGEPTSVFERLPRPGFERFNTIK</sequence>
<dbReference type="Gene3D" id="3.40.109.10">
    <property type="entry name" value="NADH Oxidase"/>
    <property type="match status" value="1"/>
</dbReference>
<dbReference type="AlphaFoldDB" id="A0A494TKE8"/>
<name>A0A494TKE8_SPHPE</name>
<dbReference type="InterPro" id="IPR029479">
    <property type="entry name" value="Nitroreductase"/>
</dbReference>
<dbReference type="Pfam" id="PF00881">
    <property type="entry name" value="Nitroreductase"/>
    <property type="match status" value="1"/>
</dbReference>
<dbReference type="CDD" id="cd02148">
    <property type="entry name" value="RutE-like"/>
    <property type="match status" value="1"/>
</dbReference>
<gene>
    <name evidence="6" type="ORF">D3Y57_09970</name>
</gene>
<dbReference type="GO" id="GO:0016491">
    <property type="term" value="F:oxidoreductase activity"/>
    <property type="evidence" value="ECO:0007669"/>
    <property type="project" value="UniProtKB-KW"/>
</dbReference>
<keyword evidence="1" id="KW-0285">Flavoprotein</keyword>
<protein>
    <submittedName>
        <fullName evidence="6">Malonic semialdehyde reductase</fullName>
    </submittedName>
</protein>
<dbReference type="NCBIfam" id="NF003768">
    <property type="entry name" value="PRK05365.1"/>
    <property type="match status" value="1"/>
</dbReference>
<evidence type="ECO:0000313" key="6">
    <source>
        <dbReference type="EMBL" id="AYJ87892.1"/>
    </source>
</evidence>
<dbReference type="EMBL" id="CP032829">
    <property type="protein sequence ID" value="AYJ87892.1"/>
    <property type="molecule type" value="Genomic_DNA"/>
</dbReference>
<evidence type="ECO:0000313" key="7">
    <source>
        <dbReference type="Proteomes" id="UP000276254"/>
    </source>
</evidence>
<keyword evidence="7" id="KW-1185">Reference proteome</keyword>
<dbReference type="InterPro" id="IPR000415">
    <property type="entry name" value="Nitroreductase-like"/>
</dbReference>
<dbReference type="Proteomes" id="UP000276254">
    <property type="component" value="Chromosome"/>
</dbReference>
<accession>A0A494TKE8</accession>
<dbReference type="OrthoDB" id="9784375at2"/>
<keyword evidence="4" id="KW-0560">Oxidoreductase</keyword>